<dbReference type="EMBL" id="JACEIK010003490">
    <property type="protein sequence ID" value="MCD9641915.1"/>
    <property type="molecule type" value="Genomic_DNA"/>
</dbReference>
<name>A0ABS8V441_DATST</name>
<accession>A0ABS8V441</accession>
<sequence length="112" mass="12456">MEEGGAELRDTHITKCRVWQGVSIVGQSFGKPSHRPPSVLWCCRHPVPRAHRVACGRESGNSGEWPCTRVSYGRQLLVDVSELNEWFQKRGLGQPYTNLVGTGATLARDLII</sequence>
<protein>
    <submittedName>
        <fullName evidence="1">Uncharacterized protein</fullName>
    </submittedName>
</protein>
<evidence type="ECO:0000313" key="1">
    <source>
        <dbReference type="EMBL" id="MCD9641915.1"/>
    </source>
</evidence>
<reference evidence="1 2" key="1">
    <citation type="journal article" date="2021" name="BMC Genomics">
        <title>Datura genome reveals duplications of psychoactive alkaloid biosynthetic genes and high mutation rate following tissue culture.</title>
        <authorList>
            <person name="Rajewski A."/>
            <person name="Carter-House D."/>
            <person name="Stajich J."/>
            <person name="Litt A."/>
        </authorList>
    </citation>
    <scope>NUCLEOTIDE SEQUENCE [LARGE SCALE GENOMIC DNA]</scope>
    <source>
        <strain evidence="1">AR-01</strain>
    </source>
</reference>
<keyword evidence="2" id="KW-1185">Reference proteome</keyword>
<evidence type="ECO:0000313" key="2">
    <source>
        <dbReference type="Proteomes" id="UP000823775"/>
    </source>
</evidence>
<proteinExistence type="predicted"/>
<gene>
    <name evidence="1" type="ORF">HAX54_028400</name>
</gene>
<dbReference type="Proteomes" id="UP000823775">
    <property type="component" value="Unassembled WGS sequence"/>
</dbReference>
<comment type="caution">
    <text evidence="1">The sequence shown here is derived from an EMBL/GenBank/DDBJ whole genome shotgun (WGS) entry which is preliminary data.</text>
</comment>
<organism evidence="1 2">
    <name type="scientific">Datura stramonium</name>
    <name type="common">Jimsonweed</name>
    <name type="synonym">Common thornapple</name>
    <dbReference type="NCBI Taxonomy" id="4076"/>
    <lineage>
        <taxon>Eukaryota</taxon>
        <taxon>Viridiplantae</taxon>
        <taxon>Streptophyta</taxon>
        <taxon>Embryophyta</taxon>
        <taxon>Tracheophyta</taxon>
        <taxon>Spermatophyta</taxon>
        <taxon>Magnoliopsida</taxon>
        <taxon>eudicotyledons</taxon>
        <taxon>Gunneridae</taxon>
        <taxon>Pentapetalae</taxon>
        <taxon>asterids</taxon>
        <taxon>lamiids</taxon>
        <taxon>Solanales</taxon>
        <taxon>Solanaceae</taxon>
        <taxon>Solanoideae</taxon>
        <taxon>Datureae</taxon>
        <taxon>Datura</taxon>
    </lineage>
</organism>